<dbReference type="InterPro" id="IPR005225">
    <property type="entry name" value="Small_GTP-bd"/>
</dbReference>
<keyword evidence="5" id="KW-0648">Protein biosynthesis</keyword>
<reference evidence="10" key="1">
    <citation type="submission" date="2018-05" db="EMBL/GenBank/DDBJ databases">
        <authorList>
            <person name="Lanie J.A."/>
            <person name="Ng W.-L."/>
            <person name="Kazmierczak K.M."/>
            <person name="Andrzejewski T.M."/>
            <person name="Davidsen T.M."/>
            <person name="Wayne K.J."/>
            <person name="Tettelin H."/>
            <person name="Glass J.I."/>
            <person name="Rusch D."/>
            <person name="Podicherti R."/>
            <person name="Tsui H.-C.T."/>
            <person name="Winkler M.E."/>
        </authorList>
    </citation>
    <scope>NUCLEOTIDE SEQUENCE</scope>
</reference>
<keyword evidence="3" id="KW-0396">Initiation factor</keyword>
<feature type="region of interest" description="Disordered" evidence="8">
    <location>
        <begin position="116"/>
        <end position="155"/>
    </location>
</feature>
<evidence type="ECO:0000256" key="4">
    <source>
        <dbReference type="ARBA" id="ARBA00022741"/>
    </source>
</evidence>
<dbReference type="GO" id="GO:0003924">
    <property type="term" value="F:GTPase activity"/>
    <property type="evidence" value="ECO:0007669"/>
    <property type="project" value="InterPro"/>
</dbReference>
<dbReference type="NCBIfam" id="TIGR00487">
    <property type="entry name" value="IF-2"/>
    <property type="match status" value="1"/>
</dbReference>
<dbReference type="InterPro" id="IPR036925">
    <property type="entry name" value="TIF_IF2_dom3_sf"/>
</dbReference>
<dbReference type="InterPro" id="IPR000795">
    <property type="entry name" value="T_Tr_GTP-bd_dom"/>
</dbReference>
<dbReference type="SUPFAM" id="SSF46955">
    <property type="entry name" value="Putative DNA-binding domain"/>
    <property type="match status" value="1"/>
</dbReference>
<dbReference type="InterPro" id="IPR023115">
    <property type="entry name" value="TIF_IF2_dom3"/>
</dbReference>
<dbReference type="GO" id="GO:0003743">
    <property type="term" value="F:translation initiation factor activity"/>
    <property type="evidence" value="ECO:0007669"/>
    <property type="project" value="UniProtKB-KW"/>
</dbReference>
<dbReference type="InterPro" id="IPR009061">
    <property type="entry name" value="DNA-bd_dom_put_sf"/>
</dbReference>
<dbReference type="SUPFAM" id="SSF50447">
    <property type="entry name" value="Translation proteins"/>
    <property type="match status" value="2"/>
</dbReference>
<dbReference type="InterPro" id="IPR000178">
    <property type="entry name" value="TF_IF2_bacterial-like"/>
</dbReference>
<protein>
    <recommendedName>
        <fullName evidence="9">Tr-type G domain-containing protein</fullName>
    </recommendedName>
</protein>
<feature type="compositionally biased region" description="Basic and acidic residues" evidence="8">
    <location>
        <begin position="116"/>
        <end position="132"/>
    </location>
</feature>
<dbReference type="CDD" id="cd01887">
    <property type="entry name" value="IF2_eIF5B"/>
    <property type="match status" value="1"/>
</dbReference>
<dbReference type="PROSITE" id="PS01176">
    <property type="entry name" value="IF2"/>
    <property type="match status" value="1"/>
</dbReference>
<evidence type="ECO:0000313" key="10">
    <source>
        <dbReference type="EMBL" id="SUZ50196.1"/>
    </source>
</evidence>
<evidence type="ECO:0000256" key="1">
    <source>
        <dbReference type="ARBA" id="ARBA00007733"/>
    </source>
</evidence>
<dbReference type="Gene3D" id="3.40.50.10050">
    <property type="entry name" value="Translation initiation factor IF- 2, domain 3"/>
    <property type="match status" value="1"/>
</dbReference>
<dbReference type="InterPro" id="IPR027417">
    <property type="entry name" value="P-loop_NTPase"/>
</dbReference>
<keyword evidence="4" id="KW-0547">Nucleotide-binding</keyword>
<dbReference type="Pfam" id="PF11987">
    <property type="entry name" value="IF-2"/>
    <property type="match status" value="1"/>
</dbReference>
<dbReference type="FunFam" id="3.40.50.300:FF:000019">
    <property type="entry name" value="Translation initiation factor IF-2"/>
    <property type="match status" value="1"/>
</dbReference>
<dbReference type="HAMAP" id="MF_00100_B">
    <property type="entry name" value="IF_2_B"/>
    <property type="match status" value="1"/>
</dbReference>
<dbReference type="FunFam" id="2.40.30.10:FF:000008">
    <property type="entry name" value="Translation initiation factor IF-2"/>
    <property type="match status" value="1"/>
</dbReference>
<dbReference type="InterPro" id="IPR006847">
    <property type="entry name" value="IF2_N"/>
</dbReference>
<dbReference type="FunFam" id="2.40.30.10:FF:000054">
    <property type="entry name" value="Translation initiation factor IF-2"/>
    <property type="match status" value="1"/>
</dbReference>
<dbReference type="EMBL" id="UINC01000157">
    <property type="protein sequence ID" value="SUZ50196.1"/>
    <property type="molecule type" value="Genomic_DNA"/>
</dbReference>
<dbReference type="Pfam" id="PF22042">
    <property type="entry name" value="EF-G_D2"/>
    <property type="match status" value="1"/>
</dbReference>
<keyword evidence="6" id="KW-0342">GTP-binding</keyword>
<sequence length="787" mass="86110">MKDVSVEQLANIVGTPVDKILLQMKEAGLGQSSSNDLVTDDDKKILLGFLKSQQNKVSTTISLKRKKPTETTNKSTTIEIKRKKAKPSESGEDLEGTSQRIDFNEIEKKRIEGEEFKKSEEERKKKEVENKVSVKRKTNTSHPVVKRTKPSTGGPKVVERRKQLQKEKSVISKKEQKELEGEEFLSQQAGKIVEHRFEKPSELVTKLVKIPVAITVSDLAKELSIKSVEVVKKLMDMGVMATVNQTLDQDTAILLTEEMGHQAEPAQEELAEDKLDELVTYEGTEEVRNPVISVLGHVDHGKTTLLDSIRNTNVTKQEEGGITQKIGAYQADTKQGTMTFIDTPGHAAFSEVRARGANSTDIVILVVAADDGLQPQTEEAISHANAAEVPIIVAVNKIDLEGADLERVKNELSSKELVPEDWGGNTQFISVSALKGEGIDALLEAVSLEAEVLELKAHHNGPAHGVVLDSSTEKGKGAVATVLVQEGTLKAGDMILVGEQTKKIRSLVDENSKSLKSAGPSVPVLISGLDSPPKAGEDFVVVTSEKMAKEISTERSKRARESRLARQQITNLESLFDSELSKVIKLNLVIKADTHGSLEAILGSLKNFASEEVRLNIVHDSVGGINNNDVNLAITTHASIIGFNVRADSSSKKLAEAESIDISYYGIIYDLLDGIKETIEGHLEPDIKEEVLGTAEVKDTFKSPKFGFIAGSIVIDGTIKINKFVRVIRDDIVVFEGRLDSLRRHKDEASEVSTGTECGIGIENYSDVKVGDKIEVFDKKEIRRTLD</sequence>
<dbReference type="NCBIfam" id="TIGR00231">
    <property type="entry name" value="small_GTP"/>
    <property type="match status" value="1"/>
</dbReference>
<dbReference type="Gene3D" id="2.40.30.10">
    <property type="entry name" value="Translation factors"/>
    <property type="match status" value="2"/>
</dbReference>
<proteinExistence type="inferred from homology"/>
<comment type="similarity">
    <text evidence="1">Belongs to the TRAFAC class translation factor GTPase superfamily. Classic translation factor GTPase family. IF-2 subfamily.</text>
</comment>
<dbReference type="Gene3D" id="3.30.56.50">
    <property type="entry name" value="Putative DNA-binding domain, N-terminal subdomain of bacterial translation initiation factor IF2"/>
    <property type="match status" value="1"/>
</dbReference>
<dbReference type="AlphaFoldDB" id="A0A381N6E4"/>
<organism evidence="10">
    <name type="scientific">marine metagenome</name>
    <dbReference type="NCBI Taxonomy" id="408172"/>
    <lineage>
        <taxon>unclassified sequences</taxon>
        <taxon>metagenomes</taxon>
        <taxon>ecological metagenomes</taxon>
    </lineage>
</organism>
<dbReference type="Pfam" id="PF04760">
    <property type="entry name" value="IF2_N"/>
    <property type="match status" value="1"/>
</dbReference>
<dbReference type="PROSITE" id="PS51722">
    <property type="entry name" value="G_TR_2"/>
    <property type="match status" value="1"/>
</dbReference>
<evidence type="ECO:0000256" key="3">
    <source>
        <dbReference type="ARBA" id="ARBA00022540"/>
    </source>
</evidence>
<evidence type="ECO:0000256" key="8">
    <source>
        <dbReference type="SAM" id="MobiDB-lite"/>
    </source>
</evidence>
<dbReference type="InterPro" id="IPR053905">
    <property type="entry name" value="EF-G-like_DII"/>
</dbReference>
<dbReference type="GO" id="GO:0005829">
    <property type="term" value="C:cytosol"/>
    <property type="evidence" value="ECO:0007669"/>
    <property type="project" value="TreeGrafter"/>
</dbReference>
<dbReference type="CDD" id="cd03692">
    <property type="entry name" value="mtIF2_IVc"/>
    <property type="match status" value="1"/>
</dbReference>
<dbReference type="PANTHER" id="PTHR43381:SF5">
    <property type="entry name" value="TR-TYPE G DOMAIN-CONTAINING PROTEIN"/>
    <property type="match status" value="1"/>
</dbReference>
<gene>
    <name evidence="10" type="ORF">METZ01_LOCUS3050</name>
</gene>
<dbReference type="InterPro" id="IPR015760">
    <property type="entry name" value="TIF_IF2"/>
</dbReference>
<evidence type="ECO:0000256" key="6">
    <source>
        <dbReference type="ARBA" id="ARBA00023134"/>
    </source>
</evidence>
<feature type="domain" description="Tr-type G" evidence="9">
    <location>
        <begin position="287"/>
        <end position="456"/>
    </location>
</feature>
<dbReference type="PANTHER" id="PTHR43381">
    <property type="entry name" value="TRANSLATION INITIATION FACTOR IF-2-RELATED"/>
    <property type="match status" value="1"/>
</dbReference>
<dbReference type="Gene3D" id="3.40.50.300">
    <property type="entry name" value="P-loop containing nucleotide triphosphate hydrolases"/>
    <property type="match status" value="1"/>
</dbReference>
<name>A0A381N6E4_9ZZZZ</name>
<dbReference type="SUPFAM" id="SSF52540">
    <property type="entry name" value="P-loop containing nucleoside triphosphate hydrolases"/>
    <property type="match status" value="1"/>
</dbReference>
<dbReference type="GO" id="GO:0005525">
    <property type="term" value="F:GTP binding"/>
    <property type="evidence" value="ECO:0007669"/>
    <property type="project" value="UniProtKB-KW"/>
</dbReference>
<dbReference type="SUPFAM" id="SSF52156">
    <property type="entry name" value="Initiation factor IF2/eIF5b, domain 3"/>
    <property type="match status" value="1"/>
</dbReference>
<feature type="compositionally biased region" description="Basic residues" evidence="8">
    <location>
        <begin position="133"/>
        <end position="149"/>
    </location>
</feature>
<dbReference type="InterPro" id="IPR044145">
    <property type="entry name" value="IF2_II"/>
</dbReference>
<comment type="function">
    <text evidence="7">One of the essential components for the initiation of protein synthesis. Protects formylmethionyl-tRNA from spontaneous hydrolysis and promotes its binding to the 30S ribosomal subunits. Also involved in the hydrolysis of GTP during the formation of the 70S ribosomal complex.</text>
</comment>
<dbReference type="Pfam" id="PF00009">
    <property type="entry name" value="GTP_EFTU"/>
    <property type="match status" value="1"/>
</dbReference>
<dbReference type="CDD" id="cd03702">
    <property type="entry name" value="IF2_mtIF2_II"/>
    <property type="match status" value="1"/>
</dbReference>
<evidence type="ECO:0000256" key="2">
    <source>
        <dbReference type="ARBA" id="ARBA00022490"/>
    </source>
</evidence>
<evidence type="ECO:0000256" key="5">
    <source>
        <dbReference type="ARBA" id="ARBA00022917"/>
    </source>
</evidence>
<keyword evidence="2" id="KW-0963">Cytoplasm</keyword>
<evidence type="ECO:0000259" key="9">
    <source>
        <dbReference type="PROSITE" id="PS51722"/>
    </source>
</evidence>
<dbReference type="FunFam" id="3.40.50.10050:FF:000001">
    <property type="entry name" value="Translation initiation factor IF-2"/>
    <property type="match status" value="1"/>
</dbReference>
<evidence type="ECO:0000256" key="7">
    <source>
        <dbReference type="ARBA" id="ARBA00025162"/>
    </source>
</evidence>
<accession>A0A381N6E4</accession>
<feature type="region of interest" description="Disordered" evidence="8">
    <location>
        <begin position="57"/>
        <end position="101"/>
    </location>
</feature>
<dbReference type="InterPro" id="IPR009000">
    <property type="entry name" value="Transl_B-barrel_sf"/>
</dbReference>